<gene>
    <name evidence="1" type="ORF">RM553_19140</name>
</gene>
<name>A0ABU3CF79_9FLAO</name>
<dbReference type="RefSeq" id="WP_311536571.1">
    <property type="nucleotide sequence ID" value="NZ_JAVRHQ010000053.1"/>
</dbReference>
<protein>
    <recommendedName>
        <fullName evidence="3">Lipoprotein</fullName>
    </recommendedName>
</protein>
<evidence type="ECO:0000313" key="1">
    <source>
        <dbReference type="EMBL" id="MDT0644956.1"/>
    </source>
</evidence>
<dbReference type="PROSITE" id="PS51257">
    <property type="entry name" value="PROKAR_LIPOPROTEIN"/>
    <property type="match status" value="1"/>
</dbReference>
<dbReference type="EMBL" id="JAVRHQ010000053">
    <property type="protein sequence ID" value="MDT0644956.1"/>
    <property type="molecule type" value="Genomic_DNA"/>
</dbReference>
<keyword evidence="2" id="KW-1185">Reference proteome</keyword>
<comment type="caution">
    <text evidence="1">The sequence shown here is derived from an EMBL/GenBank/DDBJ whole genome shotgun (WGS) entry which is preliminary data.</text>
</comment>
<evidence type="ECO:0008006" key="3">
    <source>
        <dbReference type="Google" id="ProtNLM"/>
    </source>
</evidence>
<evidence type="ECO:0000313" key="2">
    <source>
        <dbReference type="Proteomes" id="UP001262889"/>
    </source>
</evidence>
<dbReference type="Proteomes" id="UP001262889">
    <property type="component" value="Unassembled WGS sequence"/>
</dbReference>
<organism evidence="1 2">
    <name type="scientific">Autumnicola tepida</name>
    <dbReference type="NCBI Taxonomy" id="3075595"/>
    <lineage>
        <taxon>Bacteria</taxon>
        <taxon>Pseudomonadati</taxon>
        <taxon>Bacteroidota</taxon>
        <taxon>Flavobacteriia</taxon>
        <taxon>Flavobacteriales</taxon>
        <taxon>Flavobacteriaceae</taxon>
        <taxon>Autumnicola</taxon>
    </lineage>
</organism>
<feature type="non-terminal residue" evidence="1">
    <location>
        <position position="506"/>
    </location>
</feature>
<reference evidence="1 2" key="1">
    <citation type="submission" date="2023-09" db="EMBL/GenBank/DDBJ databases">
        <authorList>
            <person name="Rey-Velasco X."/>
        </authorList>
    </citation>
    <scope>NUCLEOTIDE SEQUENCE [LARGE SCALE GENOMIC DNA]</scope>
    <source>
        <strain evidence="1 2">F363</strain>
    </source>
</reference>
<proteinExistence type="predicted"/>
<accession>A0ABU3CF79</accession>
<sequence>MKISSIHRLLMLFLAVLIVSCSKDEKPVLDNLDNVEVAVVHLGPVLNNFNHHQTRQALEAIPDCSEEAPGYAQISLTYGEDETPVEVIVEIFEDENGLFTAYDEALKIPVPAGSNTVSVTLNEFFVWTNLDNAPGEIIWAAPKSGSDYENFVKNPLPFSWDLSVGSKTYIDVEVLCFDNRLVNLYGYQFFDITPKLIKELCFFANYCSDQGRHYTASYSLDLYYGTDANGTALYTGEIPVTGEEEDFYADPLCLAIPEPQNDETDDEPYLFYEATLLDWEDNYGNADEQSVTGTLSWNEIEALLNDDGETNEYFHLFINCDEEVSDCGEFEAIPESSFYESITPEDPVDYFQIVTYLDEIIFSFSQGELCADAEDMANCINEFENLIAEDGFVTSCLPAGCYTFIREQTEGIKELVTTDEELLEFLGSIDSKGDALLWALANDYYWSANDMENGAIKEACNGYELIVSKIVSYCVPLQIDRFHLKITPSGQIIILNQEMIYFSTLS</sequence>